<organism evidence="1 2">
    <name type="scientific">Streptomyces crystallinus</name>
    <dbReference type="NCBI Taxonomy" id="68191"/>
    <lineage>
        <taxon>Bacteria</taxon>
        <taxon>Bacillati</taxon>
        <taxon>Actinomycetota</taxon>
        <taxon>Actinomycetes</taxon>
        <taxon>Kitasatosporales</taxon>
        <taxon>Streptomycetaceae</taxon>
        <taxon>Streptomyces</taxon>
    </lineage>
</organism>
<evidence type="ECO:0000313" key="1">
    <source>
        <dbReference type="EMBL" id="GAA0591226.1"/>
    </source>
</evidence>
<accession>A0ABP3QNV1</accession>
<proteinExistence type="predicted"/>
<evidence type="ECO:0000313" key="2">
    <source>
        <dbReference type="Proteomes" id="UP001500668"/>
    </source>
</evidence>
<protein>
    <submittedName>
        <fullName evidence="1">Uncharacterized protein</fullName>
    </submittedName>
</protein>
<gene>
    <name evidence="1" type="ORF">GCM10010394_20680</name>
</gene>
<keyword evidence="2" id="KW-1185">Reference proteome</keyword>
<reference evidence="2" key="1">
    <citation type="journal article" date="2019" name="Int. J. Syst. Evol. Microbiol.">
        <title>The Global Catalogue of Microorganisms (GCM) 10K type strain sequencing project: providing services to taxonomists for standard genome sequencing and annotation.</title>
        <authorList>
            <consortium name="The Broad Institute Genomics Platform"/>
            <consortium name="The Broad Institute Genome Sequencing Center for Infectious Disease"/>
            <person name="Wu L."/>
            <person name="Ma J."/>
        </authorList>
    </citation>
    <scope>NUCLEOTIDE SEQUENCE [LARGE SCALE GENOMIC DNA]</scope>
    <source>
        <strain evidence="2">JCM 5067</strain>
    </source>
</reference>
<comment type="caution">
    <text evidence="1">The sequence shown here is derived from an EMBL/GenBank/DDBJ whole genome shotgun (WGS) entry which is preliminary data.</text>
</comment>
<sequence length="57" mass="6037">MEAPPSGLSPGVESPYGILPTSGQGTFVLAEDEKRGRGSLTWSYIERLRGTAGGRWG</sequence>
<dbReference type="Proteomes" id="UP001500668">
    <property type="component" value="Unassembled WGS sequence"/>
</dbReference>
<dbReference type="EMBL" id="BAAACA010000012">
    <property type="protein sequence ID" value="GAA0591226.1"/>
    <property type="molecule type" value="Genomic_DNA"/>
</dbReference>
<name>A0ABP3QNV1_9ACTN</name>